<gene>
    <name evidence="1" type="ORF">KUF71_007459</name>
</gene>
<keyword evidence="2" id="KW-1185">Reference proteome</keyword>
<evidence type="ECO:0000313" key="2">
    <source>
        <dbReference type="Proteomes" id="UP001219518"/>
    </source>
</evidence>
<sequence>MWPRVALLETRILEGVATHCTGPSQSPEIALFKKFKEFWPKIDVASYQDGPSDETVWEAIEPIRNDTINFVNNQLQKYQPRDDYLELLHLALIFAGEKPASGAKFRRPGALSKARWMMFLIYAFKTWMFRGQFAMTVEQETGLRQLCLFGFSVYIKRWFGASTVPAICPREDLALLHELRGLSKGGHLQAEATAALRKFEGAMWYLSDRLIPLALFDQEVPEREKDLIARAILESQKQPSKKNNRWRRSPTDIGDSTCLADLVTVDSKAFFKIMNLQIDFLSIPARMWTENKFYLEAKNVVDNLSVTNEISERAVAVANEFKNLCKLEENYQNLLLVVYLDRKLHKL</sequence>
<protein>
    <submittedName>
        <fullName evidence="1">Adenine deaminase</fullName>
    </submittedName>
</protein>
<comment type="caution">
    <text evidence="1">The sequence shown here is derived from an EMBL/GenBank/DDBJ whole genome shotgun (WGS) entry which is preliminary data.</text>
</comment>
<name>A0AAE1I321_9NEOP</name>
<proteinExistence type="predicted"/>
<dbReference type="EMBL" id="JAHWGI010001427">
    <property type="protein sequence ID" value="KAK3931644.1"/>
    <property type="molecule type" value="Genomic_DNA"/>
</dbReference>
<evidence type="ECO:0000313" key="1">
    <source>
        <dbReference type="EMBL" id="KAK3931644.1"/>
    </source>
</evidence>
<accession>A0AAE1I321</accession>
<reference evidence="1" key="2">
    <citation type="journal article" date="2023" name="BMC Genomics">
        <title>Pest status, molecular evolution, and epigenetic factors derived from the genome assembly of Frankliniella fusca, a thysanopteran phytovirus vector.</title>
        <authorList>
            <person name="Catto M.A."/>
            <person name="Labadie P.E."/>
            <person name="Jacobson A.L."/>
            <person name="Kennedy G.G."/>
            <person name="Srinivasan R."/>
            <person name="Hunt B.G."/>
        </authorList>
    </citation>
    <scope>NUCLEOTIDE SEQUENCE</scope>
    <source>
        <strain evidence="1">PL_HMW_Pooled</strain>
    </source>
</reference>
<organism evidence="1 2">
    <name type="scientific">Frankliniella fusca</name>
    <dbReference type="NCBI Taxonomy" id="407009"/>
    <lineage>
        <taxon>Eukaryota</taxon>
        <taxon>Metazoa</taxon>
        <taxon>Ecdysozoa</taxon>
        <taxon>Arthropoda</taxon>
        <taxon>Hexapoda</taxon>
        <taxon>Insecta</taxon>
        <taxon>Pterygota</taxon>
        <taxon>Neoptera</taxon>
        <taxon>Paraneoptera</taxon>
        <taxon>Thysanoptera</taxon>
        <taxon>Terebrantia</taxon>
        <taxon>Thripoidea</taxon>
        <taxon>Thripidae</taxon>
        <taxon>Frankliniella</taxon>
    </lineage>
</organism>
<dbReference type="AlphaFoldDB" id="A0AAE1I321"/>
<dbReference type="Proteomes" id="UP001219518">
    <property type="component" value="Unassembled WGS sequence"/>
</dbReference>
<reference evidence="1" key="1">
    <citation type="submission" date="2021-07" db="EMBL/GenBank/DDBJ databases">
        <authorList>
            <person name="Catto M.A."/>
            <person name="Jacobson A."/>
            <person name="Kennedy G."/>
            <person name="Labadie P."/>
            <person name="Hunt B.G."/>
            <person name="Srinivasan R."/>
        </authorList>
    </citation>
    <scope>NUCLEOTIDE SEQUENCE</scope>
    <source>
        <strain evidence="1">PL_HMW_Pooled</strain>
        <tissue evidence="1">Head</tissue>
    </source>
</reference>